<proteinExistence type="predicted"/>
<accession>A0AA39UJ92</accession>
<reference evidence="2" key="1">
    <citation type="submission" date="2023-06" db="EMBL/GenBank/DDBJ databases">
        <authorList>
            <consortium name="Lawrence Berkeley National Laboratory"/>
            <person name="Ahrendt S."/>
            <person name="Sahu N."/>
            <person name="Indic B."/>
            <person name="Wong-Bajracharya J."/>
            <person name="Merenyi Z."/>
            <person name="Ke H.-M."/>
            <person name="Monk M."/>
            <person name="Kocsube S."/>
            <person name="Drula E."/>
            <person name="Lipzen A."/>
            <person name="Balint B."/>
            <person name="Henrissat B."/>
            <person name="Andreopoulos B."/>
            <person name="Martin F.M."/>
            <person name="Harder C.B."/>
            <person name="Rigling D."/>
            <person name="Ford K.L."/>
            <person name="Foster G.D."/>
            <person name="Pangilinan J."/>
            <person name="Papanicolaou A."/>
            <person name="Barry K."/>
            <person name="LaButti K."/>
            <person name="Viragh M."/>
            <person name="Koriabine M."/>
            <person name="Yan M."/>
            <person name="Riley R."/>
            <person name="Champramary S."/>
            <person name="Plett K.L."/>
            <person name="Tsai I.J."/>
            <person name="Slot J."/>
            <person name="Sipos G."/>
            <person name="Plett J."/>
            <person name="Nagy L.G."/>
            <person name="Grigoriev I.V."/>
        </authorList>
    </citation>
    <scope>NUCLEOTIDE SEQUENCE</scope>
    <source>
        <strain evidence="2">ICMP 16352</strain>
    </source>
</reference>
<dbReference type="Proteomes" id="UP001175227">
    <property type="component" value="Unassembled WGS sequence"/>
</dbReference>
<name>A0AA39UJ92_9AGAR</name>
<evidence type="ECO:0000313" key="2">
    <source>
        <dbReference type="EMBL" id="KAK0485039.1"/>
    </source>
</evidence>
<organism evidence="2 3">
    <name type="scientific">Armillaria novae-zelandiae</name>
    <dbReference type="NCBI Taxonomy" id="153914"/>
    <lineage>
        <taxon>Eukaryota</taxon>
        <taxon>Fungi</taxon>
        <taxon>Dikarya</taxon>
        <taxon>Basidiomycota</taxon>
        <taxon>Agaricomycotina</taxon>
        <taxon>Agaricomycetes</taxon>
        <taxon>Agaricomycetidae</taxon>
        <taxon>Agaricales</taxon>
        <taxon>Marasmiineae</taxon>
        <taxon>Physalacriaceae</taxon>
        <taxon>Armillaria</taxon>
    </lineage>
</organism>
<protein>
    <submittedName>
        <fullName evidence="2">Uncharacterized protein</fullName>
    </submittedName>
</protein>
<feature type="region of interest" description="Disordered" evidence="1">
    <location>
        <begin position="77"/>
        <end position="107"/>
    </location>
</feature>
<evidence type="ECO:0000313" key="3">
    <source>
        <dbReference type="Proteomes" id="UP001175227"/>
    </source>
</evidence>
<dbReference type="EMBL" id="JAUEPR010000005">
    <property type="protein sequence ID" value="KAK0485039.1"/>
    <property type="molecule type" value="Genomic_DNA"/>
</dbReference>
<feature type="compositionally biased region" description="Low complexity" evidence="1">
    <location>
        <begin position="91"/>
        <end position="107"/>
    </location>
</feature>
<keyword evidence="3" id="KW-1185">Reference proteome</keyword>
<dbReference type="AlphaFoldDB" id="A0AA39UJ92"/>
<evidence type="ECO:0000256" key="1">
    <source>
        <dbReference type="SAM" id="MobiDB-lite"/>
    </source>
</evidence>
<gene>
    <name evidence="2" type="ORF">IW261DRAFT_874873</name>
</gene>
<feature type="compositionally biased region" description="Basic residues" evidence="1">
    <location>
        <begin position="78"/>
        <end position="90"/>
    </location>
</feature>
<sequence length="208" mass="22072">MYPSSSTSESFGGGTLILRPRRPRLLGLPLPPPSCPSESLLRLRGLGGPSPWKTLTTSASGFFSSFCRRSISSTRRIISSHRPARSRSRSSRSLSRSVSRPSSRSTFFSRPRITSCAASCWARSTPALSSVPVSWSVNRPTFRLSSSITEDQSCLVFVVSIMPGSGVLGRTRSCCGSSSSRSSTSSTVSSSRSVIVATLCASSSSSST</sequence>
<comment type="caution">
    <text evidence="2">The sequence shown here is derived from an EMBL/GenBank/DDBJ whole genome shotgun (WGS) entry which is preliminary data.</text>
</comment>